<feature type="chain" id="PRO_5046536371" description="Allene oxide cyclase barrel-like domain-containing protein" evidence="1">
    <location>
        <begin position="30"/>
        <end position="170"/>
    </location>
</feature>
<evidence type="ECO:0000259" key="2">
    <source>
        <dbReference type="Pfam" id="PF18678"/>
    </source>
</evidence>
<dbReference type="InterPro" id="IPR041013">
    <property type="entry name" value="AOC-like"/>
</dbReference>
<keyword evidence="4" id="KW-1185">Reference proteome</keyword>
<proteinExistence type="predicted"/>
<dbReference type="SUPFAM" id="SSF141493">
    <property type="entry name" value="Allene oxide cyclase-like"/>
    <property type="match status" value="1"/>
</dbReference>
<dbReference type="InterPro" id="IPR034871">
    <property type="entry name" value="Allene_oxi_cyc_sf"/>
</dbReference>
<feature type="signal peptide" evidence="1">
    <location>
        <begin position="1"/>
        <end position="29"/>
    </location>
</feature>
<evidence type="ECO:0000313" key="4">
    <source>
        <dbReference type="Proteomes" id="UP000600080"/>
    </source>
</evidence>
<dbReference type="RefSeq" id="WP_189100988.1">
    <property type="nucleotide sequence ID" value="NZ_BMND01000022.1"/>
</dbReference>
<evidence type="ECO:0000313" key="3">
    <source>
        <dbReference type="EMBL" id="GGN53750.1"/>
    </source>
</evidence>
<organism evidence="3 4">
    <name type="scientific">Streptomyces kronopolitis</name>
    <dbReference type="NCBI Taxonomy" id="1612435"/>
    <lineage>
        <taxon>Bacteria</taxon>
        <taxon>Bacillati</taxon>
        <taxon>Actinomycetota</taxon>
        <taxon>Actinomycetes</taxon>
        <taxon>Kitasatosporales</taxon>
        <taxon>Streptomycetaceae</taxon>
        <taxon>Streptomyces</taxon>
    </lineage>
</organism>
<keyword evidence="1" id="KW-0732">Signal</keyword>
<dbReference type="Pfam" id="PF18678">
    <property type="entry name" value="AOC_like"/>
    <property type="match status" value="1"/>
</dbReference>
<dbReference type="EMBL" id="BMND01000022">
    <property type="protein sequence ID" value="GGN53750.1"/>
    <property type="molecule type" value="Genomic_DNA"/>
</dbReference>
<dbReference type="Proteomes" id="UP000600080">
    <property type="component" value="Unassembled WGS sequence"/>
</dbReference>
<feature type="domain" description="Allene oxide cyclase barrel-like" evidence="2">
    <location>
        <begin position="56"/>
        <end position="156"/>
    </location>
</feature>
<reference evidence="4" key="1">
    <citation type="journal article" date="2019" name="Int. J. Syst. Evol. Microbiol.">
        <title>The Global Catalogue of Microorganisms (GCM) 10K type strain sequencing project: providing services to taxonomists for standard genome sequencing and annotation.</title>
        <authorList>
            <consortium name="The Broad Institute Genomics Platform"/>
            <consortium name="The Broad Institute Genome Sequencing Center for Infectious Disease"/>
            <person name="Wu L."/>
            <person name="Ma J."/>
        </authorList>
    </citation>
    <scope>NUCLEOTIDE SEQUENCE [LARGE SCALE GENOMIC DNA]</scope>
    <source>
        <strain evidence="4">CGMCC 4.7323</strain>
    </source>
</reference>
<name>A0ABQ2JSZ9_9ACTN</name>
<gene>
    <name evidence="3" type="ORF">GCM10012285_45960</name>
</gene>
<dbReference type="Gene3D" id="2.40.480.10">
    <property type="entry name" value="Allene oxide cyclase-like"/>
    <property type="match status" value="1"/>
</dbReference>
<accession>A0ABQ2JSZ9</accession>
<dbReference type="InterPro" id="IPR044859">
    <property type="entry name" value="Allene_oxi_cyc_Dirigent"/>
</dbReference>
<protein>
    <recommendedName>
        <fullName evidence="2">Allene oxide cyclase barrel-like domain-containing protein</fullName>
    </recommendedName>
</protein>
<sequence>MRHFNVKGLVLSAVTGFTALVFCAQPASAVTGSGGGGDYPSGEEVFQLTAQQTQGTFVDVDGSSGPSLGDEFVVSGNLLRGSATVGTYSEICTLTRTAPADEFDLQCAADLALPQGQLTLQGGFTVTSAGPGDIDLAITGGTGRYRTAHGTVHGVATSSTETRLTVHLIR</sequence>
<comment type="caution">
    <text evidence="3">The sequence shown here is derived from an EMBL/GenBank/DDBJ whole genome shotgun (WGS) entry which is preliminary data.</text>
</comment>
<dbReference type="GeneID" id="301550292"/>
<evidence type="ECO:0000256" key="1">
    <source>
        <dbReference type="SAM" id="SignalP"/>
    </source>
</evidence>